<proteinExistence type="predicted"/>
<dbReference type="Proteomes" id="UP001165488">
    <property type="component" value="Unassembled WGS sequence"/>
</dbReference>
<accession>A0ABS9UTJ6</accession>
<protein>
    <submittedName>
        <fullName evidence="1">Uncharacterized protein</fullName>
    </submittedName>
</protein>
<keyword evidence="2" id="KW-1185">Reference proteome</keyword>
<comment type="caution">
    <text evidence="1">The sequence shown here is derived from an EMBL/GenBank/DDBJ whole genome shotgun (WGS) entry which is preliminary data.</text>
</comment>
<evidence type="ECO:0000313" key="2">
    <source>
        <dbReference type="Proteomes" id="UP001165488"/>
    </source>
</evidence>
<sequence length="92" mass="10817">MVITSLHGIFTIVTSEMNQDQLLVKARNKQELMRIFDEKRIAESNNDQKEFSVQMCKQEFAHTLIMLIKEINYSDFEKNLLEIEGFSKEAFV</sequence>
<organism evidence="1 2">
    <name type="scientific">Belliella calami</name>
    <dbReference type="NCBI Taxonomy" id="2923436"/>
    <lineage>
        <taxon>Bacteria</taxon>
        <taxon>Pseudomonadati</taxon>
        <taxon>Bacteroidota</taxon>
        <taxon>Cytophagia</taxon>
        <taxon>Cytophagales</taxon>
        <taxon>Cyclobacteriaceae</taxon>
        <taxon>Belliella</taxon>
    </lineage>
</organism>
<gene>
    <name evidence="1" type="ORF">MM236_18215</name>
</gene>
<evidence type="ECO:0000313" key="1">
    <source>
        <dbReference type="EMBL" id="MCH7399936.1"/>
    </source>
</evidence>
<reference evidence="1" key="1">
    <citation type="submission" date="2022-03" db="EMBL/GenBank/DDBJ databases">
        <title>De novo assembled genomes of Belliella spp. (Cyclobacteriaceae) strains.</title>
        <authorList>
            <person name="Szabo A."/>
            <person name="Korponai K."/>
            <person name="Felfoldi T."/>
        </authorList>
    </citation>
    <scope>NUCLEOTIDE SEQUENCE</scope>
    <source>
        <strain evidence="1">DSM 107340</strain>
    </source>
</reference>
<name>A0ABS9UTJ6_9BACT</name>
<dbReference type="EMBL" id="JAKZGS010000023">
    <property type="protein sequence ID" value="MCH7399936.1"/>
    <property type="molecule type" value="Genomic_DNA"/>
</dbReference>
<dbReference type="RefSeq" id="WP_241276431.1">
    <property type="nucleotide sequence ID" value="NZ_JAKZGS010000023.1"/>
</dbReference>